<dbReference type="RefSeq" id="WP_256324534.1">
    <property type="nucleotide sequence ID" value="NZ_FMZL01000019.1"/>
</dbReference>
<feature type="transmembrane region" description="Helical" evidence="1">
    <location>
        <begin position="252"/>
        <end position="272"/>
    </location>
</feature>
<keyword evidence="1" id="KW-0472">Membrane</keyword>
<dbReference type="InterPro" id="IPR001623">
    <property type="entry name" value="DnaJ_domain"/>
</dbReference>
<name>A0A1G6MBW0_9ACTN</name>
<dbReference type="Proteomes" id="UP000198528">
    <property type="component" value="Unassembled WGS sequence"/>
</dbReference>
<feature type="transmembrane region" description="Helical" evidence="1">
    <location>
        <begin position="278"/>
        <end position="301"/>
    </location>
</feature>
<reference evidence="4" key="1">
    <citation type="submission" date="2016-10" db="EMBL/GenBank/DDBJ databases">
        <authorList>
            <person name="Varghese N."/>
            <person name="Submissions S."/>
        </authorList>
    </citation>
    <scope>NUCLEOTIDE SEQUENCE [LARGE SCALE GENOMIC DNA]</scope>
    <source>
        <strain evidence="4">DSM 22619</strain>
    </source>
</reference>
<gene>
    <name evidence="3" type="ORF">SAMN04487824_11928</name>
</gene>
<evidence type="ECO:0000259" key="2">
    <source>
        <dbReference type="PROSITE" id="PS50076"/>
    </source>
</evidence>
<dbReference type="InterPro" id="IPR036869">
    <property type="entry name" value="J_dom_sf"/>
</dbReference>
<dbReference type="PROSITE" id="PS50076">
    <property type="entry name" value="DNAJ_2"/>
    <property type="match status" value="1"/>
</dbReference>
<dbReference type="AlphaFoldDB" id="A0A1G6MBW0"/>
<feature type="domain" description="J" evidence="2">
    <location>
        <begin position="10"/>
        <end position="84"/>
    </location>
</feature>
<dbReference type="CDD" id="cd06257">
    <property type="entry name" value="DnaJ"/>
    <property type="match status" value="1"/>
</dbReference>
<dbReference type="Gene3D" id="1.10.287.110">
    <property type="entry name" value="DnaJ domain"/>
    <property type="match status" value="1"/>
</dbReference>
<dbReference type="SMART" id="SM00271">
    <property type="entry name" value="DnaJ"/>
    <property type="match status" value="1"/>
</dbReference>
<dbReference type="Pfam" id="PF00226">
    <property type="entry name" value="DnaJ"/>
    <property type="match status" value="1"/>
</dbReference>
<keyword evidence="1" id="KW-1133">Transmembrane helix</keyword>
<keyword evidence="4" id="KW-1185">Reference proteome</keyword>
<dbReference type="STRING" id="604330.SAMN04489857_0412"/>
<evidence type="ECO:0000313" key="4">
    <source>
        <dbReference type="Proteomes" id="UP000198528"/>
    </source>
</evidence>
<evidence type="ECO:0000256" key="1">
    <source>
        <dbReference type="SAM" id="Phobius"/>
    </source>
</evidence>
<organism evidence="3 4">
    <name type="scientific">Parafannyhessea umbonata</name>
    <dbReference type="NCBI Taxonomy" id="604330"/>
    <lineage>
        <taxon>Bacteria</taxon>
        <taxon>Bacillati</taxon>
        <taxon>Actinomycetota</taxon>
        <taxon>Coriobacteriia</taxon>
        <taxon>Coriobacteriales</taxon>
        <taxon>Atopobiaceae</taxon>
        <taxon>Parafannyhessea</taxon>
    </lineage>
</organism>
<keyword evidence="1" id="KW-0812">Transmembrane</keyword>
<dbReference type="SUPFAM" id="SSF46565">
    <property type="entry name" value="Chaperone J-domain"/>
    <property type="match status" value="1"/>
</dbReference>
<evidence type="ECO:0000313" key="3">
    <source>
        <dbReference type="EMBL" id="SDC52425.1"/>
    </source>
</evidence>
<sequence>MRKQDMTQAQAEKILDLPERYTKSDLRKRFMKLAQRYHPDNAATNGISPEVAQRKMTQVNKAYALLKPLFEDDANATVQRDLVGGDPGRYGVGVHFDPMGRHARRTAVDDSLFWDEHGNPRSAVAEKAANDAVDAPAGTHRLRRFLLGPVFLRLVAIALLVLLWWNTFPFVNGHDGLAQIARFRTLGDWLPLLCATIYPTYLLAYEVFAGHISGVLREGLNGIVTLATGVHVEVRRSGSYASELSSLIKKQWYGPLVLPLAAWVASLGLAQGAGWPRYVLLALGVLMALDALLSTFGMGLADSVARHLGDAAEKWYVQARMDLLKRCGQWGSPSGARTGAARHGRA</sequence>
<accession>A0A1G6MBW0</accession>
<feature type="transmembrane region" description="Helical" evidence="1">
    <location>
        <begin position="145"/>
        <end position="165"/>
    </location>
</feature>
<protein>
    <submittedName>
        <fullName evidence="3">DnaJ domain-containing protein</fullName>
    </submittedName>
</protein>
<proteinExistence type="predicted"/>
<dbReference type="EMBL" id="FMZL01000019">
    <property type="protein sequence ID" value="SDC52425.1"/>
    <property type="molecule type" value="Genomic_DNA"/>
</dbReference>
<feature type="transmembrane region" description="Helical" evidence="1">
    <location>
        <begin position="189"/>
        <end position="208"/>
    </location>
</feature>